<dbReference type="InterPro" id="IPR027417">
    <property type="entry name" value="P-loop_NTPase"/>
</dbReference>
<dbReference type="PROSITE" id="PS50893">
    <property type="entry name" value="ABC_TRANSPORTER_2"/>
    <property type="match status" value="2"/>
</dbReference>
<dbReference type="SUPFAM" id="SSF52540">
    <property type="entry name" value="P-loop containing nucleoside triphosphate hydrolases"/>
    <property type="match status" value="2"/>
</dbReference>
<dbReference type="NCBIfam" id="NF007739">
    <property type="entry name" value="PRK10419.1"/>
    <property type="match status" value="2"/>
</dbReference>
<feature type="domain" description="ABC transporter" evidence="9">
    <location>
        <begin position="346"/>
        <end position="589"/>
    </location>
</feature>
<evidence type="ECO:0000256" key="1">
    <source>
        <dbReference type="ARBA" id="ARBA00004417"/>
    </source>
</evidence>
<dbReference type="InterPro" id="IPR003593">
    <property type="entry name" value="AAA+_ATPase"/>
</dbReference>
<comment type="similarity">
    <text evidence="2">Belongs to the ABC transporter superfamily.</text>
</comment>
<dbReference type="InterPro" id="IPR003439">
    <property type="entry name" value="ABC_transporter-like_ATP-bd"/>
</dbReference>
<dbReference type="InterPro" id="IPR017871">
    <property type="entry name" value="ABC_transporter-like_CS"/>
</dbReference>
<dbReference type="PANTHER" id="PTHR43297">
    <property type="entry name" value="OLIGOPEPTIDE TRANSPORT ATP-BINDING PROTEIN APPD"/>
    <property type="match status" value="1"/>
</dbReference>
<dbReference type="AlphaFoldDB" id="A0A4Q0Q4Y9"/>
<evidence type="ECO:0000259" key="9">
    <source>
        <dbReference type="PROSITE" id="PS50893"/>
    </source>
</evidence>
<dbReference type="GO" id="GO:0005886">
    <property type="term" value="C:plasma membrane"/>
    <property type="evidence" value="ECO:0007669"/>
    <property type="project" value="UniProtKB-SubCell"/>
</dbReference>
<sequence>MTTPLLEVKGLTVAYERDGSPFQAVRNAKFSLGAGDTLGIVGESGSGKSTIAFAVAGYLPENARIASGSISFAGSDISSLAARHRYGITGKKIAMVYQDPAGALNPIMPIGEQIAEVYRLHSRCSRAAAREKTVDMLHRVHLRDPHRAYDKYAHQFSGGQQQRIVIAMALAAEPSLLILDEPTTGLDVSVEAEILALIAELRTFVKASILYISHDVRVISDTCDRVAVMYAGEIVESGPTTEILRSPSHPYTRALLDCLIPFGAVKESVRLASIDGQLDIAHATGCSFAPRCSLAEERCHQKSPPMAAVAENRASRCYFYDKIPTKDIRRSIPARRSNLGQPRPLLNIVNVEKQYAVRGNQTRALASVTLSIPSNRVIGVIGESGSGKTTLARVISGLELPSSGSLQLGGAKLHGRVQNRPVEVRRAIQMVFQNPNATLNPSHTAGYALRRAVQKLTGLRGAKCEERVRELLASVKLSPRHLEALPEQLSGGERQRIAIARAFAAQPALVLCDEPTSALDVSARAIILNLLADIQASTGTSYIFISHDLATVRYIADEIIVMYLGDIVATGSAAAIFERPVHPYVETLVNALLPSRQRRDLQRVESSPPTSNAPRGCVFHQRCPYKVGPICEEPPPWQTSMGHRYRCVIAPERLAYLQRSHQVQVENN</sequence>
<dbReference type="GO" id="GO:0016887">
    <property type="term" value="F:ATP hydrolysis activity"/>
    <property type="evidence" value="ECO:0007669"/>
    <property type="project" value="InterPro"/>
</dbReference>
<evidence type="ECO:0000256" key="5">
    <source>
        <dbReference type="ARBA" id="ARBA00022741"/>
    </source>
</evidence>
<comment type="function">
    <text evidence="8">Involved in beta-(1--&gt;2)glucan export. Transmembrane domains (TMD) form a pore in the inner membrane and the ATP-binding domain (NBD) is responsible for energy generation.</text>
</comment>
<dbReference type="Gene3D" id="3.40.50.300">
    <property type="entry name" value="P-loop containing nucleotide triphosphate hydrolases"/>
    <property type="match status" value="2"/>
</dbReference>
<accession>A0A4Q0Q4Y9</accession>
<name>A0A4Q0Q4Y9_9BRAD</name>
<feature type="domain" description="ABC transporter" evidence="9">
    <location>
        <begin position="6"/>
        <end position="256"/>
    </location>
</feature>
<dbReference type="GO" id="GO:0015833">
    <property type="term" value="P:peptide transport"/>
    <property type="evidence" value="ECO:0007669"/>
    <property type="project" value="InterPro"/>
</dbReference>
<evidence type="ECO:0000256" key="7">
    <source>
        <dbReference type="ARBA" id="ARBA00023136"/>
    </source>
</evidence>
<evidence type="ECO:0000256" key="8">
    <source>
        <dbReference type="ARBA" id="ARBA00024722"/>
    </source>
</evidence>
<keyword evidence="3" id="KW-0813">Transport</keyword>
<dbReference type="CDD" id="cd03257">
    <property type="entry name" value="ABC_NikE_OppD_transporters"/>
    <property type="match status" value="2"/>
</dbReference>
<keyword evidence="4" id="KW-1003">Cell membrane</keyword>
<dbReference type="RefSeq" id="WP_128957318.1">
    <property type="nucleotide sequence ID" value="NZ_RKMK01000089.1"/>
</dbReference>
<dbReference type="GO" id="GO:0055085">
    <property type="term" value="P:transmembrane transport"/>
    <property type="evidence" value="ECO:0007669"/>
    <property type="project" value="UniProtKB-ARBA"/>
</dbReference>
<dbReference type="SMART" id="SM00382">
    <property type="entry name" value="AAA"/>
    <property type="match status" value="2"/>
</dbReference>
<evidence type="ECO:0000313" key="11">
    <source>
        <dbReference type="Proteomes" id="UP000290174"/>
    </source>
</evidence>
<proteinExistence type="inferred from homology"/>
<evidence type="ECO:0000256" key="2">
    <source>
        <dbReference type="ARBA" id="ARBA00005417"/>
    </source>
</evidence>
<keyword evidence="5" id="KW-0547">Nucleotide-binding</keyword>
<keyword evidence="6 10" id="KW-0067">ATP-binding</keyword>
<dbReference type="EMBL" id="RKMK01000089">
    <property type="protein sequence ID" value="RXG83895.1"/>
    <property type="molecule type" value="Genomic_DNA"/>
</dbReference>
<evidence type="ECO:0000313" key="10">
    <source>
        <dbReference type="EMBL" id="RXG83895.1"/>
    </source>
</evidence>
<gene>
    <name evidence="10" type="ORF">EAS61_40630</name>
</gene>
<dbReference type="GO" id="GO:0005524">
    <property type="term" value="F:ATP binding"/>
    <property type="evidence" value="ECO:0007669"/>
    <property type="project" value="UniProtKB-KW"/>
</dbReference>
<dbReference type="Proteomes" id="UP000290174">
    <property type="component" value="Unassembled WGS sequence"/>
</dbReference>
<dbReference type="PROSITE" id="PS00211">
    <property type="entry name" value="ABC_TRANSPORTER_1"/>
    <property type="match status" value="2"/>
</dbReference>
<dbReference type="NCBIfam" id="NF008453">
    <property type="entry name" value="PRK11308.1"/>
    <property type="match status" value="2"/>
</dbReference>
<protein>
    <submittedName>
        <fullName evidence="10">ABC transporter ATP-binding protein</fullName>
    </submittedName>
</protein>
<evidence type="ECO:0000256" key="3">
    <source>
        <dbReference type="ARBA" id="ARBA00022448"/>
    </source>
</evidence>
<dbReference type="InterPro" id="IPR050388">
    <property type="entry name" value="ABC_Ni/Peptide_Import"/>
</dbReference>
<dbReference type="InterPro" id="IPR013563">
    <property type="entry name" value="Oligopep_ABC_C"/>
</dbReference>
<dbReference type="Pfam" id="PF08352">
    <property type="entry name" value="oligo_HPY"/>
    <property type="match status" value="2"/>
</dbReference>
<dbReference type="FunFam" id="3.40.50.300:FF:000016">
    <property type="entry name" value="Oligopeptide ABC transporter ATP-binding component"/>
    <property type="match status" value="1"/>
</dbReference>
<evidence type="ECO:0000256" key="6">
    <source>
        <dbReference type="ARBA" id="ARBA00022840"/>
    </source>
</evidence>
<comment type="subcellular location">
    <subcellularLocation>
        <location evidence="1">Cell inner membrane</location>
        <topology evidence="1">Peripheral membrane protein</topology>
    </subcellularLocation>
</comment>
<keyword evidence="7" id="KW-0472">Membrane</keyword>
<organism evidence="10 11">
    <name type="scientific">Bradyrhizobium zhanjiangense</name>
    <dbReference type="NCBI Taxonomy" id="1325107"/>
    <lineage>
        <taxon>Bacteria</taxon>
        <taxon>Pseudomonadati</taxon>
        <taxon>Pseudomonadota</taxon>
        <taxon>Alphaproteobacteria</taxon>
        <taxon>Hyphomicrobiales</taxon>
        <taxon>Nitrobacteraceae</taxon>
        <taxon>Bradyrhizobium</taxon>
    </lineage>
</organism>
<dbReference type="NCBIfam" id="TIGR01727">
    <property type="entry name" value="oligo_HPY"/>
    <property type="match status" value="2"/>
</dbReference>
<comment type="caution">
    <text evidence="10">The sequence shown here is derived from an EMBL/GenBank/DDBJ whole genome shotgun (WGS) entry which is preliminary data.</text>
</comment>
<dbReference type="Pfam" id="PF00005">
    <property type="entry name" value="ABC_tran"/>
    <property type="match status" value="2"/>
</dbReference>
<reference evidence="10 11" key="1">
    <citation type="submission" date="2018-11" db="EMBL/GenBank/DDBJ databases">
        <title>Bradyrhizobium sp. nov., isolated from effective nodules of peanut in China.</title>
        <authorList>
            <person name="Li Y."/>
        </authorList>
    </citation>
    <scope>NUCLEOTIDE SEQUENCE [LARGE SCALE GENOMIC DNA]</scope>
    <source>
        <strain evidence="10 11">CCBAU 51770</strain>
    </source>
</reference>
<dbReference type="PANTHER" id="PTHR43297:SF2">
    <property type="entry name" value="DIPEPTIDE TRANSPORT ATP-BINDING PROTEIN DPPD"/>
    <property type="match status" value="1"/>
</dbReference>
<evidence type="ECO:0000256" key="4">
    <source>
        <dbReference type="ARBA" id="ARBA00022475"/>
    </source>
</evidence>